<feature type="binding site" evidence="5">
    <location>
        <position position="48"/>
    </location>
    <ligand>
        <name>Mg(2+)</name>
        <dbReference type="ChEBI" id="CHEBI:18420"/>
    </ligand>
</feature>
<dbReference type="GO" id="GO:0003924">
    <property type="term" value="F:GTPase activity"/>
    <property type="evidence" value="ECO:0007669"/>
    <property type="project" value="InterPro"/>
</dbReference>
<evidence type="ECO:0000256" key="3">
    <source>
        <dbReference type="ARBA" id="ARBA00023134"/>
    </source>
</evidence>
<dbReference type="InterPro" id="IPR006689">
    <property type="entry name" value="Small_GTPase_ARF/SAR"/>
</dbReference>
<gene>
    <name evidence="8" type="primary">Aste57867_9137</name>
    <name evidence="7" type="ORF">As57867_009101</name>
    <name evidence="8" type="ORF">ASTE57867_9137</name>
</gene>
<evidence type="ECO:0000256" key="1">
    <source>
        <dbReference type="ARBA" id="ARBA00010290"/>
    </source>
</evidence>
<dbReference type="Proteomes" id="UP000332933">
    <property type="component" value="Unassembled WGS sequence"/>
</dbReference>
<accession>A0A485KMG4</accession>
<dbReference type="GO" id="GO:0005525">
    <property type="term" value="F:GTP binding"/>
    <property type="evidence" value="ECO:0007669"/>
    <property type="project" value="UniProtKB-KW"/>
</dbReference>
<dbReference type="SMART" id="SM00178">
    <property type="entry name" value="SAR"/>
    <property type="match status" value="1"/>
</dbReference>
<dbReference type="GO" id="GO:0046872">
    <property type="term" value="F:metal ion binding"/>
    <property type="evidence" value="ECO:0007669"/>
    <property type="project" value="UniProtKB-KW"/>
</dbReference>
<proteinExistence type="inferred from homology"/>
<evidence type="ECO:0000256" key="2">
    <source>
        <dbReference type="ARBA" id="ARBA00022741"/>
    </source>
</evidence>
<dbReference type="PRINTS" id="PR00328">
    <property type="entry name" value="SAR1GTPBP"/>
</dbReference>
<evidence type="ECO:0000313" key="9">
    <source>
        <dbReference type="Proteomes" id="UP000332933"/>
    </source>
</evidence>
<feature type="binding site" evidence="5">
    <location>
        <position position="31"/>
    </location>
    <ligand>
        <name>Mg(2+)</name>
        <dbReference type="ChEBI" id="CHEBI:18420"/>
    </ligand>
</feature>
<dbReference type="Pfam" id="PF00025">
    <property type="entry name" value="Arf"/>
    <property type="match status" value="1"/>
</dbReference>
<dbReference type="PANTHER" id="PTHR11711">
    <property type="entry name" value="ADP RIBOSYLATION FACTOR-RELATED"/>
    <property type="match status" value="1"/>
</dbReference>
<dbReference type="AlphaFoldDB" id="A0A485KMG4"/>
<comment type="similarity">
    <text evidence="1">Belongs to the small GTPase superfamily. Arf family.</text>
</comment>
<keyword evidence="9" id="KW-1185">Reference proteome</keyword>
<evidence type="ECO:0000256" key="6">
    <source>
        <dbReference type="SAM" id="MobiDB-lite"/>
    </source>
</evidence>
<evidence type="ECO:0000313" key="8">
    <source>
        <dbReference type="EMBL" id="VFT86021.1"/>
    </source>
</evidence>
<protein>
    <submittedName>
        <fullName evidence="8">Aste57867_9137 protein</fullName>
    </submittedName>
</protein>
<name>A0A485KMG4_9STRA</name>
<feature type="region of interest" description="Disordered" evidence="6">
    <location>
        <begin position="185"/>
        <end position="239"/>
    </location>
</feature>
<feature type="binding site" evidence="4">
    <location>
        <begin position="126"/>
        <end position="129"/>
    </location>
    <ligand>
        <name>GTP</name>
        <dbReference type="ChEBI" id="CHEBI:37565"/>
    </ligand>
</feature>
<evidence type="ECO:0000313" key="7">
    <source>
        <dbReference type="EMBL" id="KAF0700324.1"/>
    </source>
</evidence>
<organism evidence="8 9">
    <name type="scientific">Aphanomyces stellatus</name>
    <dbReference type="NCBI Taxonomy" id="120398"/>
    <lineage>
        <taxon>Eukaryota</taxon>
        <taxon>Sar</taxon>
        <taxon>Stramenopiles</taxon>
        <taxon>Oomycota</taxon>
        <taxon>Saprolegniomycetes</taxon>
        <taxon>Saprolegniales</taxon>
        <taxon>Verrucalvaceae</taxon>
        <taxon>Aphanomyces</taxon>
    </lineage>
</organism>
<dbReference type="EMBL" id="VJMH01005128">
    <property type="protein sequence ID" value="KAF0700324.1"/>
    <property type="molecule type" value="Genomic_DNA"/>
</dbReference>
<dbReference type="SMART" id="SM00177">
    <property type="entry name" value="ARF"/>
    <property type="match status" value="1"/>
</dbReference>
<keyword evidence="3 4" id="KW-0342">GTP-binding</keyword>
<keyword evidence="2 4" id="KW-0547">Nucleotide-binding</keyword>
<dbReference type="PROSITE" id="PS51417">
    <property type="entry name" value="ARF"/>
    <property type="match status" value="1"/>
</dbReference>
<dbReference type="CDD" id="cd00878">
    <property type="entry name" value="Arf_Arl"/>
    <property type="match status" value="1"/>
</dbReference>
<dbReference type="EMBL" id="CAADRA010005149">
    <property type="protein sequence ID" value="VFT86021.1"/>
    <property type="molecule type" value="Genomic_DNA"/>
</dbReference>
<dbReference type="InterPro" id="IPR027417">
    <property type="entry name" value="P-loop_NTPase"/>
</dbReference>
<reference evidence="8 9" key="1">
    <citation type="submission" date="2019-03" db="EMBL/GenBank/DDBJ databases">
        <authorList>
            <person name="Gaulin E."/>
            <person name="Dumas B."/>
        </authorList>
    </citation>
    <scope>NUCLEOTIDE SEQUENCE [LARGE SCALE GENOMIC DNA]</scope>
    <source>
        <strain evidence="8">CBS 568.67</strain>
    </source>
</reference>
<feature type="compositionally biased region" description="Basic and acidic residues" evidence="6">
    <location>
        <begin position="221"/>
        <end position="232"/>
    </location>
</feature>
<evidence type="ECO:0000256" key="5">
    <source>
        <dbReference type="PIRSR" id="PIRSR606689-2"/>
    </source>
</evidence>
<dbReference type="NCBIfam" id="TIGR00231">
    <property type="entry name" value="small_GTP"/>
    <property type="match status" value="1"/>
</dbReference>
<dbReference type="FunFam" id="3.40.50.300:FF:000412">
    <property type="entry name" value="ADP-ribosylation factor 1"/>
    <property type="match status" value="1"/>
</dbReference>
<dbReference type="GO" id="GO:0030010">
    <property type="term" value="P:establishment of cell polarity"/>
    <property type="evidence" value="ECO:0007669"/>
    <property type="project" value="UniProtKB-ARBA"/>
</dbReference>
<dbReference type="SUPFAM" id="SSF52540">
    <property type="entry name" value="P-loop containing nucleoside triphosphate hydrolases"/>
    <property type="match status" value="1"/>
</dbReference>
<dbReference type="InterPro" id="IPR005225">
    <property type="entry name" value="Small_GTP-bd"/>
</dbReference>
<feature type="compositionally biased region" description="Polar residues" evidence="6">
    <location>
        <begin position="188"/>
        <end position="204"/>
    </location>
</feature>
<reference evidence="7" key="2">
    <citation type="submission" date="2019-06" db="EMBL/GenBank/DDBJ databases">
        <title>Genomics analysis of Aphanomyces spp. identifies a new class of oomycete effector associated with host adaptation.</title>
        <authorList>
            <person name="Gaulin E."/>
        </authorList>
    </citation>
    <scope>NUCLEOTIDE SEQUENCE</scope>
    <source>
        <strain evidence="7">CBS 578.67</strain>
    </source>
</reference>
<dbReference type="OrthoDB" id="2011769at2759"/>
<evidence type="ECO:0000256" key="4">
    <source>
        <dbReference type="PIRSR" id="PIRSR606689-1"/>
    </source>
</evidence>
<sequence>MGSNVATFLHVPDSIKKRRIILVGLDAAGKTTILYQLKLGTRVQTISTIGFNVETVRHKGVEFTVWDLFSQEKARPLWRYYFAGTDAVVFVVDANDRDRMELATDELHRMFDNDDLRDAKLLVYANKQDLSGAMWPADVADAMRLPAFTARKREWIIQPCSAVTGEGIELALTYRAHKLPAWDDCRTQRNSPRRTSSTGHSSLSALYEEPTIRKATSRRGSAHEMDDDEGRHGTRSPRGNIQRVVGSITELFKRVPQSYAIVSTVLLKMIASIDSSRTTSVVVDCMCLGRTTTVELKANILVPSPRRGIHRVNVQHDSRGKVTIGHELATEGGRVGAGDATTAGRSRCEHVCEADDARARPAYGRGVAGKG</sequence>
<dbReference type="InterPro" id="IPR024156">
    <property type="entry name" value="Small_GTPase_ARF"/>
</dbReference>
<dbReference type="Gene3D" id="3.40.50.300">
    <property type="entry name" value="P-loop containing nucleotide triphosphate hydrolases"/>
    <property type="match status" value="1"/>
</dbReference>
<keyword evidence="5" id="KW-0460">Magnesium</keyword>
<feature type="binding site" evidence="4">
    <location>
        <begin position="24"/>
        <end position="31"/>
    </location>
    <ligand>
        <name>GTP</name>
        <dbReference type="ChEBI" id="CHEBI:37565"/>
    </ligand>
</feature>
<keyword evidence="5" id="KW-0479">Metal-binding</keyword>